<sequence>MGRLIRIWWDSERWPKWPRWLGYLWLLVSMGPLFALSLGWGPLVLTRPTGPVVVSSVAYCLIGAVLLIPLKRAPAARTSSQRLLDWIGRCIVMPIMLMVGGYSAAIAGLPLAAAVLTGGPTEVVLKTDAAAGGGGRYCVRSVAFMDLVPPFHRICRARIEVFIQLRSGRTVVVTGWGTEAVMIARDIRLADS</sequence>
<gene>
    <name evidence="2" type="ORF">FA740_11975</name>
</gene>
<keyword evidence="1" id="KW-0812">Transmembrane</keyword>
<feature type="transmembrane region" description="Helical" evidence="1">
    <location>
        <begin position="20"/>
        <end position="40"/>
    </location>
</feature>
<feature type="transmembrane region" description="Helical" evidence="1">
    <location>
        <begin position="52"/>
        <end position="70"/>
    </location>
</feature>
<name>A0A4U0QNR3_9RHOB</name>
<comment type="caution">
    <text evidence="2">The sequence shown here is derived from an EMBL/GenBank/DDBJ whole genome shotgun (WGS) entry which is preliminary data.</text>
</comment>
<proteinExistence type="predicted"/>
<evidence type="ECO:0000313" key="3">
    <source>
        <dbReference type="Proteomes" id="UP000306223"/>
    </source>
</evidence>
<protein>
    <submittedName>
        <fullName evidence="2">Uncharacterized protein</fullName>
    </submittedName>
</protein>
<organism evidence="2 3">
    <name type="scientific">Paracoccus hibiscisoli</name>
    <dbReference type="NCBI Taxonomy" id="2023261"/>
    <lineage>
        <taxon>Bacteria</taxon>
        <taxon>Pseudomonadati</taxon>
        <taxon>Pseudomonadota</taxon>
        <taxon>Alphaproteobacteria</taxon>
        <taxon>Rhodobacterales</taxon>
        <taxon>Paracoccaceae</taxon>
        <taxon>Paracoccus</taxon>
    </lineage>
</organism>
<dbReference type="AlphaFoldDB" id="A0A4U0QNR3"/>
<keyword evidence="3" id="KW-1185">Reference proteome</keyword>
<dbReference type="RefSeq" id="WP_136857014.1">
    <property type="nucleotide sequence ID" value="NZ_SUNH01000016.1"/>
</dbReference>
<evidence type="ECO:0000313" key="2">
    <source>
        <dbReference type="EMBL" id="TJZ83523.1"/>
    </source>
</evidence>
<dbReference type="OrthoDB" id="8402446at2"/>
<feature type="transmembrane region" description="Helical" evidence="1">
    <location>
        <begin position="91"/>
        <end position="116"/>
    </location>
</feature>
<dbReference type="Proteomes" id="UP000306223">
    <property type="component" value="Unassembled WGS sequence"/>
</dbReference>
<accession>A0A4U0QNR3</accession>
<reference evidence="2 3" key="1">
    <citation type="submission" date="2019-04" db="EMBL/GenBank/DDBJ databases">
        <authorList>
            <person name="Li J."/>
        </authorList>
    </citation>
    <scope>NUCLEOTIDE SEQUENCE [LARGE SCALE GENOMIC DNA]</scope>
    <source>
        <strain evidence="2 3">CCTCC AB2016182</strain>
    </source>
</reference>
<dbReference type="EMBL" id="SUNH01000016">
    <property type="protein sequence ID" value="TJZ83523.1"/>
    <property type="molecule type" value="Genomic_DNA"/>
</dbReference>
<evidence type="ECO:0000256" key="1">
    <source>
        <dbReference type="SAM" id="Phobius"/>
    </source>
</evidence>
<keyword evidence="1" id="KW-0472">Membrane</keyword>
<keyword evidence="1" id="KW-1133">Transmembrane helix</keyword>